<reference evidence="2 3" key="1">
    <citation type="submission" date="2023-07" db="EMBL/GenBank/DDBJ databases">
        <title>Sorghum-associated microbial communities from plants grown in Nebraska, USA.</title>
        <authorList>
            <person name="Schachtman D."/>
        </authorList>
    </citation>
    <scope>NUCLEOTIDE SEQUENCE [LARGE SCALE GENOMIC DNA]</scope>
    <source>
        <strain evidence="2 3">4256</strain>
    </source>
</reference>
<dbReference type="Pfam" id="PF11843">
    <property type="entry name" value="DUF3363"/>
    <property type="match status" value="2"/>
</dbReference>
<feature type="region of interest" description="Disordered" evidence="1">
    <location>
        <begin position="1"/>
        <end position="26"/>
    </location>
</feature>
<dbReference type="EMBL" id="JAVDWV010000006">
    <property type="protein sequence ID" value="MDR7154845.1"/>
    <property type="molecule type" value="Genomic_DNA"/>
</dbReference>
<dbReference type="RefSeq" id="WP_310223475.1">
    <property type="nucleotide sequence ID" value="NZ_JAVDWV010000006.1"/>
</dbReference>
<evidence type="ECO:0000313" key="2">
    <source>
        <dbReference type="EMBL" id="MDR7154845.1"/>
    </source>
</evidence>
<dbReference type="Proteomes" id="UP001267638">
    <property type="component" value="Unassembled WGS sequence"/>
</dbReference>
<keyword evidence="3" id="KW-1185">Reference proteome</keyword>
<evidence type="ECO:0000256" key="1">
    <source>
        <dbReference type="SAM" id="MobiDB-lite"/>
    </source>
</evidence>
<feature type="compositionally biased region" description="Basic and acidic residues" evidence="1">
    <location>
        <begin position="1"/>
        <end position="19"/>
    </location>
</feature>
<dbReference type="InterPro" id="IPR021795">
    <property type="entry name" value="DUF3363"/>
</dbReference>
<accession>A0ABU1WZU5</accession>
<organism evidence="2 3">
    <name type="scientific">Sphingobium xenophagum</name>
    <dbReference type="NCBI Taxonomy" id="121428"/>
    <lineage>
        <taxon>Bacteria</taxon>
        <taxon>Pseudomonadati</taxon>
        <taxon>Pseudomonadota</taxon>
        <taxon>Alphaproteobacteria</taxon>
        <taxon>Sphingomonadales</taxon>
        <taxon>Sphingomonadaceae</taxon>
        <taxon>Sphingobium</taxon>
    </lineage>
</organism>
<evidence type="ECO:0000313" key="3">
    <source>
        <dbReference type="Proteomes" id="UP001267638"/>
    </source>
</evidence>
<sequence length="603" mass="66186">MSRDEQDFDIRPGRARDRGAGQGRRAVSLATQVRRAAAKAGHMRLSRARRSSGTGTIGRGRLAAASARFRAHGRKVVIKGRIVRHKGTRFRAAPLARHIDYLSRDGVTRDGQDARLFDQRTDGVDATDFARRCEDDRHHFRFIVSPEDGADMEDLRGFARDLMADMARDLDTALDWVGVDHWNTDNPHVHILLRGRADDGSDLVIDRDYISEGMRARAEARATLELGPRTSQEITRTLAREVDAERWTSLDQRLQRLAARNMGIVDLRPGHAGSKPSQRHHPGLVPEPGQAPGYGDPDSQLLLGRAARLERMALAEPVAPAMWTLRPDLEDSLRELGMRTDIIKTMHRTMQTSGRRPDLATFTLHDGAPTDPVIGRLAARGLDDELTGTAFAIVEGVDGRTHHLRFEDLEMTGDTPIGGIVELRSWTGHDGHPRMSLASRSDMPLHAQVDALGATWIDRQLVGDQPLSMANGFGREVRDALDARREKLVALGVATRRGGQVILPSGMIASLRASELQDAATRIAQATGLAHQPSAPGEIVSGQYRERVTLASGRFAMIDDGLGFQLVPWRPALDRQLGGQVLGTISPGGRIDWSPGRSRGLGL</sequence>
<comment type="caution">
    <text evidence="2">The sequence shown here is derived from an EMBL/GenBank/DDBJ whole genome shotgun (WGS) entry which is preliminary data.</text>
</comment>
<gene>
    <name evidence="2" type="ORF">J2W40_001660</name>
</gene>
<proteinExistence type="predicted"/>
<feature type="region of interest" description="Disordered" evidence="1">
    <location>
        <begin position="268"/>
        <end position="300"/>
    </location>
</feature>
<name>A0ABU1WZU5_SPHXE</name>
<protein>
    <submittedName>
        <fullName evidence="2">Type IV secretory pathway VirD2 relaxase</fullName>
    </submittedName>
</protein>